<name>A0A151PA23_ALLMI</name>
<keyword evidence="2" id="KW-1185">Reference proteome</keyword>
<evidence type="ECO:0000313" key="1">
    <source>
        <dbReference type="EMBL" id="KYO45820.1"/>
    </source>
</evidence>
<reference evidence="1 2" key="1">
    <citation type="journal article" date="2012" name="Genome Biol.">
        <title>Sequencing three crocodilian genomes to illuminate the evolution of archosaurs and amniotes.</title>
        <authorList>
            <person name="St John J.A."/>
            <person name="Braun E.L."/>
            <person name="Isberg S.R."/>
            <person name="Miles L.G."/>
            <person name="Chong A.Y."/>
            <person name="Gongora J."/>
            <person name="Dalzell P."/>
            <person name="Moran C."/>
            <person name="Bed'hom B."/>
            <person name="Abzhanov A."/>
            <person name="Burgess S.C."/>
            <person name="Cooksey A.M."/>
            <person name="Castoe T.A."/>
            <person name="Crawford N.G."/>
            <person name="Densmore L.D."/>
            <person name="Drew J.C."/>
            <person name="Edwards S.V."/>
            <person name="Faircloth B.C."/>
            <person name="Fujita M.K."/>
            <person name="Greenwold M.J."/>
            <person name="Hoffmann F.G."/>
            <person name="Howard J.M."/>
            <person name="Iguchi T."/>
            <person name="Janes D.E."/>
            <person name="Khan S.Y."/>
            <person name="Kohno S."/>
            <person name="de Koning A.J."/>
            <person name="Lance S.L."/>
            <person name="McCarthy F.M."/>
            <person name="McCormack J.E."/>
            <person name="Merchant M.E."/>
            <person name="Peterson D.G."/>
            <person name="Pollock D.D."/>
            <person name="Pourmand N."/>
            <person name="Raney B.J."/>
            <person name="Roessler K.A."/>
            <person name="Sanford J.R."/>
            <person name="Sawyer R.H."/>
            <person name="Schmidt C.J."/>
            <person name="Triplett E.W."/>
            <person name="Tuberville T.D."/>
            <person name="Venegas-Anaya M."/>
            <person name="Howard J.T."/>
            <person name="Jarvis E.D."/>
            <person name="Guillette L.J.Jr."/>
            <person name="Glenn T.C."/>
            <person name="Green R.E."/>
            <person name="Ray D.A."/>
        </authorList>
    </citation>
    <scope>NUCLEOTIDE SEQUENCE [LARGE SCALE GENOMIC DNA]</scope>
    <source>
        <strain evidence="1">KSC_2009_1</strain>
    </source>
</reference>
<organism evidence="1 2">
    <name type="scientific">Alligator mississippiensis</name>
    <name type="common">American alligator</name>
    <dbReference type="NCBI Taxonomy" id="8496"/>
    <lineage>
        <taxon>Eukaryota</taxon>
        <taxon>Metazoa</taxon>
        <taxon>Chordata</taxon>
        <taxon>Craniata</taxon>
        <taxon>Vertebrata</taxon>
        <taxon>Euteleostomi</taxon>
        <taxon>Archelosauria</taxon>
        <taxon>Archosauria</taxon>
        <taxon>Crocodylia</taxon>
        <taxon>Alligatoridae</taxon>
        <taxon>Alligatorinae</taxon>
        <taxon>Alligator</taxon>
    </lineage>
</organism>
<dbReference type="AlphaFoldDB" id="A0A151PA23"/>
<accession>A0A151PA23</accession>
<sequence>MGVSNWSSEQGSLQLSSQILSTVRDSLLAHIRRSSQEQILCLQLASGSRGQDKERVKGVVLGETEKTMYDFTVWKGKESRSI</sequence>
<proteinExistence type="predicted"/>
<dbReference type="Proteomes" id="UP000050525">
    <property type="component" value="Unassembled WGS sequence"/>
</dbReference>
<gene>
    <name evidence="1" type="ORF">Y1Q_0021461</name>
</gene>
<protein>
    <submittedName>
        <fullName evidence="1">Uncharacterized protein</fullName>
    </submittedName>
</protein>
<dbReference type="EMBL" id="AKHW03000533">
    <property type="protein sequence ID" value="KYO45820.1"/>
    <property type="molecule type" value="Genomic_DNA"/>
</dbReference>
<evidence type="ECO:0000313" key="2">
    <source>
        <dbReference type="Proteomes" id="UP000050525"/>
    </source>
</evidence>
<comment type="caution">
    <text evidence="1">The sequence shown here is derived from an EMBL/GenBank/DDBJ whole genome shotgun (WGS) entry which is preliminary data.</text>
</comment>